<evidence type="ECO:0000256" key="1">
    <source>
        <dbReference type="ARBA" id="ARBA00007913"/>
    </source>
</evidence>
<dbReference type="InterPro" id="IPR027417">
    <property type="entry name" value="P-loop_NTPase"/>
</dbReference>
<organism evidence="8 10">
    <name type="scientific">Enterococcus avium ATCC 14025</name>
    <dbReference type="NCBI Taxonomy" id="1140002"/>
    <lineage>
        <taxon>Bacteria</taxon>
        <taxon>Bacillati</taxon>
        <taxon>Bacillota</taxon>
        <taxon>Bacilli</taxon>
        <taxon>Lactobacillales</taxon>
        <taxon>Enterococcaceae</taxon>
        <taxon>Enterococcus</taxon>
    </lineage>
</organism>
<dbReference type="SUPFAM" id="SSF52540">
    <property type="entry name" value="P-loop containing nucleoside triphosphate hydrolases"/>
    <property type="match status" value="1"/>
</dbReference>
<dbReference type="Proteomes" id="UP000014107">
    <property type="component" value="Unassembled WGS sequence"/>
</dbReference>
<dbReference type="Gene3D" id="3.40.50.300">
    <property type="entry name" value="P-loop containing nucleotide triphosphate hydrolases"/>
    <property type="match status" value="3"/>
</dbReference>
<protein>
    <recommendedName>
        <fullName evidence="6">Helicase ATP-binding domain-containing protein</fullName>
    </recommendedName>
</protein>
<reference evidence="8 10" key="2">
    <citation type="submission" date="2013-03" db="EMBL/GenBank/DDBJ databases">
        <title>The Genome Sequence of Enterococcus avium ATCC_14025 (PacBio/Illumina hybrid assembly).</title>
        <authorList>
            <consortium name="The Broad Institute Genomics Platform"/>
            <consortium name="The Broad Institute Genome Sequencing Center for Infectious Disease"/>
            <person name="Earl A."/>
            <person name="Russ C."/>
            <person name="Gilmore M."/>
            <person name="Surin D."/>
            <person name="Walker B."/>
            <person name="Young S."/>
            <person name="Zeng Q."/>
            <person name="Gargeya S."/>
            <person name="Fitzgerald M."/>
            <person name="Haas B."/>
            <person name="Abouelleil A."/>
            <person name="Allen A.W."/>
            <person name="Alvarado L."/>
            <person name="Arachchi H.M."/>
            <person name="Berlin A.M."/>
            <person name="Chapman S.B."/>
            <person name="Gainer-Dewar J."/>
            <person name="Goldberg J."/>
            <person name="Griggs A."/>
            <person name="Gujja S."/>
            <person name="Hansen M."/>
            <person name="Howarth C."/>
            <person name="Imamovic A."/>
            <person name="Ireland A."/>
            <person name="Larimer J."/>
            <person name="McCowan C."/>
            <person name="Murphy C."/>
            <person name="Pearson M."/>
            <person name="Poon T.W."/>
            <person name="Priest M."/>
            <person name="Roberts A."/>
            <person name="Saif S."/>
            <person name="Shea T."/>
            <person name="Sisk P."/>
            <person name="Sykes S."/>
            <person name="Wortman J."/>
            <person name="Nusbaum C."/>
            <person name="Birren B."/>
        </authorList>
    </citation>
    <scope>NUCLEOTIDE SEQUENCE [LARGE SCALE GENOMIC DNA]</scope>
    <source>
        <strain evidence="8 10">ATCC 14025</strain>
    </source>
</reference>
<dbReference type="InterPro" id="IPR014001">
    <property type="entry name" value="Helicase_ATP-bd"/>
</dbReference>
<dbReference type="EMBL" id="AHYV01000026">
    <property type="protein sequence ID" value="EOT44717.1"/>
    <property type="molecule type" value="Genomic_DNA"/>
</dbReference>
<keyword evidence="3" id="KW-0378">Hydrolase</keyword>
<dbReference type="Pfam" id="PF13086">
    <property type="entry name" value="AAA_11"/>
    <property type="match status" value="1"/>
</dbReference>
<dbReference type="Proteomes" id="UP000014104">
    <property type="component" value="Unassembled WGS sequence"/>
</dbReference>
<accession>A0AAV3IXR4</accession>
<keyword evidence="2" id="KW-0547">Nucleotide-binding</keyword>
<dbReference type="GO" id="GO:0016787">
    <property type="term" value="F:hydrolase activity"/>
    <property type="evidence" value="ECO:0007669"/>
    <property type="project" value="UniProtKB-KW"/>
</dbReference>
<dbReference type="RefSeq" id="WP_016180491.1">
    <property type="nucleotide sequence ID" value="NZ_KE136364.1"/>
</dbReference>
<evidence type="ECO:0000313" key="7">
    <source>
        <dbReference type="EMBL" id="EOT44717.1"/>
    </source>
</evidence>
<dbReference type="InterPro" id="IPR041679">
    <property type="entry name" value="DNA2/NAM7-like_C"/>
</dbReference>
<dbReference type="InterPro" id="IPR050534">
    <property type="entry name" value="Coronavir_polyprotein_1ab"/>
</dbReference>
<dbReference type="SMART" id="SM00487">
    <property type="entry name" value="DEXDc"/>
    <property type="match status" value="1"/>
</dbReference>
<dbReference type="GO" id="GO:0043139">
    <property type="term" value="F:5'-3' DNA helicase activity"/>
    <property type="evidence" value="ECO:0007669"/>
    <property type="project" value="TreeGrafter"/>
</dbReference>
<evidence type="ECO:0000313" key="8">
    <source>
        <dbReference type="EMBL" id="EOU21852.1"/>
    </source>
</evidence>
<evidence type="ECO:0000313" key="9">
    <source>
        <dbReference type="Proteomes" id="UP000014104"/>
    </source>
</evidence>
<feature type="domain" description="Helicase ATP-binding" evidence="6">
    <location>
        <begin position="81"/>
        <end position="466"/>
    </location>
</feature>
<dbReference type="GeneID" id="69567323"/>
<proteinExistence type="inferred from homology"/>
<dbReference type="InterPro" id="IPR047187">
    <property type="entry name" value="SF1_C_Upf1"/>
</dbReference>
<evidence type="ECO:0000256" key="4">
    <source>
        <dbReference type="ARBA" id="ARBA00022806"/>
    </source>
</evidence>
<reference evidence="7 9" key="1">
    <citation type="submission" date="2013-03" db="EMBL/GenBank/DDBJ databases">
        <title>The Genome Sequence of Enterococcus avium ATCC_14025 (Illumina only assembly).</title>
        <authorList>
            <consortium name="The Broad Institute Genomics Platform"/>
            <consortium name="The Broad Institute Genome Sequencing Center for Infectious Disease"/>
            <person name="Earl A."/>
            <person name="Russ C."/>
            <person name="Gilmore M."/>
            <person name="Surin D."/>
            <person name="Walker B."/>
            <person name="Young S."/>
            <person name="Zeng Q."/>
            <person name="Gargeya S."/>
            <person name="Fitzgerald M."/>
            <person name="Haas B."/>
            <person name="Abouelleil A."/>
            <person name="Allen A.W."/>
            <person name="Alvarado L."/>
            <person name="Arachchi H.M."/>
            <person name="Berlin A.M."/>
            <person name="Chapman S.B."/>
            <person name="Gainer-Dewar J."/>
            <person name="Goldberg J."/>
            <person name="Griggs A."/>
            <person name="Gujja S."/>
            <person name="Hansen M."/>
            <person name="Howarth C."/>
            <person name="Imamovic A."/>
            <person name="Ireland A."/>
            <person name="Larimer J."/>
            <person name="McCowan C."/>
            <person name="Murphy C."/>
            <person name="Pearson M."/>
            <person name="Poon T.W."/>
            <person name="Priest M."/>
            <person name="Roberts A."/>
            <person name="Saif S."/>
            <person name="Shea T."/>
            <person name="Sisk P."/>
            <person name="Sykes S."/>
            <person name="Wortman J."/>
            <person name="Nusbaum C."/>
            <person name="Birren B."/>
        </authorList>
    </citation>
    <scope>NUCLEOTIDE SEQUENCE [LARGE SCALE GENOMIC DNA]</scope>
    <source>
        <strain evidence="7 9">ATCC 14025</strain>
    </source>
</reference>
<dbReference type="Gene3D" id="3.40.960.10">
    <property type="entry name" value="VSR Endonuclease"/>
    <property type="match status" value="1"/>
</dbReference>
<dbReference type="InterPro" id="IPR041677">
    <property type="entry name" value="DNA2/NAM7_AAA_11"/>
</dbReference>
<dbReference type="GO" id="GO:0005524">
    <property type="term" value="F:ATP binding"/>
    <property type="evidence" value="ECO:0007669"/>
    <property type="project" value="UniProtKB-KW"/>
</dbReference>
<sequence length="833" mass="96183">MIVQKLELNNIDTKSKKKIEEFQRYFISIAKQLGDKNSKKYEKGFHQCVCEQIDFFDPSSALYGYLMKQNEYREYVGDLIFPFGINSSQLKAVEQTFQNQISVIQGPPGTGKTQTILTIIANAIMNNKTVAVVSPNNAATDNVFEKLEKEGLSLIAANLGKTKKAEAFFKNMLSIPKIINEWRIPEDELDSNKEKLTKDLISLSQILDERNRLATLEQELRDWQQEKKYFESYIKSRTDSNSTLKTKLKRTSLIRFDAQKKMRLLVDLNLNDDQQLNFGKKIKYFFQYGIYNFDPFRSSESIQELIDYVEREYYQNKIASIKKEIAETSSFLKGSNYKKLDESVKGLSIRIFKSFLSSKYTVGNSRATKDQMRKDYKEFTKDFPVTLSTCDAITMNIQKGNKFDIVVIDEASMGGLVPSIFPLSVAKNIVIVGDNKQLPNIITDKEEKQKNIGPPQDRTYDYFEHSILSSIEAVFGEELPSVLLKEHYRCHPMIINFCNQEFYDGELIVLSDFNEDEKALVLVETSDGNHMKFDYDKKIFNQREIDSVLSEEFSKACPIIHDMKTTGLVTPFRRQADKSLAAIEKQQKKYVADTVHKFQGRECEAIIFSTVLDNKGSKRNYSFVEDEKLINVAVSRAKRLFVLNSSVKEFSKRNGSIASLIRHIKYNSDYSLEHKSPVNSIFDLLTRDFQDELFRRRNNYKIKHSNFDSENLMMDMILTILADEKYKSITCTTEYTIKKLARDFSVLTTDEQQYVKNGARLDFVFYFKTGKEPVAAIEVDGHKFHSRPEQVVRDKRKDSILSKLGIKLARFSTNGSEEEKKLRAYLDSLVAEE</sequence>
<dbReference type="Pfam" id="PF13087">
    <property type="entry name" value="AAA_12"/>
    <property type="match status" value="1"/>
</dbReference>
<dbReference type="CDD" id="cd18808">
    <property type="entry name" value="SF1_C_Upf1"/>
    <property type="match status" value="1"/>
</dbReference>
<name>A0AAV3IXR4_ENTAV</name>
<evidence type="ECO:0000256" key="5">
    <source>
        <dbReference type="ARBA" id="ARBA00022840"/>
    </source>
</evidence>
<comment type="caution">
    <text evidence="8">The sequence shown here is derived from an EMBL/GenBank/DDBJ whole genome shotgun (WGS) entry which is preliminary data.</text>
</comment>
<evidence type="ECO:0000256" key="3">
    <source>
        <dbReference type="ARBA" id="ARBA00022801"/>
    </source>
</evidence>
<dbReference type="EMBL" id="ASWL01000003">
    <property type="protein sequence ID" value="EOU21852.1"/>
    <property type="molecule type" value="Genomic_DNA"/>
</dbReference>
<keyword evidence="4" id="KW-0347">Helicase</keyword>
<evidence type="ECO:0000259" key="6">
    <source>
        <dbReference type="SMART" id="SM00487"/>
    </source>
</evidence>
<dbReference type="InterPro" id="IPR024402">
    <property type="entry name" value="DUF2726"/>
</dbReference>
<dbReference type="AlphaFoldDB" id="A0AAV3IXR4"/>
<evidence type="ECO:0000313" key="10">
    <source>
        <dbReference type="Proteomes" id="UP000014107"/>
    </source>
</evidence>
<dbReference type="PANTHER" id="PTHR43788:SF8">
    <property type="entry name" value="DNA-BINDING PROTEIN SMUBP-2"/>
    <property type="match status" value="1"/>
</dbReference>
<keyword evidence="5" id="KW-0067">ATP-binding</keyword>
<dbReference type="Pfam" id="PF10881">
    <property type="entry name" value="DUF2726"/>
    <property type="match status" value="1"/>
</dbReference>
<comment type="similarity">
    <text evidence="1">Belongs to the DNA2/NAM7 helicase family.</text>
</comment>
<evidence type="ECO:0000256" key="2">
    <source>
        <dbReference type="ARBA" id="ARBA00022741"/>
    </source>
</evidence>
<keyword evidence="9" id="KW-1185">Reference proteome</keyword>
<dbReference type="PANTHER" id="PTHR43788">
    <property type="entry name" value="DNA2/NAM7 HELICASE FAMILY MEMBER"/>
    <property type="match status" value="1"/>
</dbReference>
<gene>
    <name evidence="8" type="ORF">I570_02053</name>
    <name evidence="7" type="ORF">OMU_02641</name>
</gene>